<sequence length="75" mass="8718">MYSFKSLTTDMELFAAALLQRKVSVWTKTADDIYALLDEGGIIEKITPDCVVIRFADARNSKEYYLREECDFRIE</sequence>
<evidence type="ECO:0000313" key="2">
    <source>
        <dbReference type="Proteomes" id="UP001597120"/>
    </source>
</evidence>
<protein>
    <submittedName>
        <fullName evidence="1">Uncharacterized protein</fullName>
    </submittedName>
</protein>
<dbReference type="Proteomes" id="UP001597120">
    <property type="component" value="Unassembled WGS sequence"/>
</dbReference>
<name>A0ABW3DBG6_9BACL</name>
<comment type="caution">
    <text evidence="1">The sequence shown here is derived from an EMBL/GenBank/DDBJ whole genome shotgun (WGS) entry which is preliminary data.</text>
</comment>
<keyword evidence="2" id="KW-1185">Reference proteome</keyword>
<reference evidence="2" key="1">
    <citation type="journal article" date="2019" name="Int. J. Syst. Evol. Microbiol.">
        <title>The Global Catalogue of Microorganisms (GCM) 10K type strain sequencing project: providing services to taxonomists for standard genome sequencing and annotation.</title>
        <authorList>
            <consortium name="The Broad Institute Genomics Platform"/>
            <consortium name="The Broad Institute Genome Sequencing Center for Infectious Disease"/>
            <person name="Wu L."/>
            <person name="Ma J."/>
        </authorList>
    </citation>
    <scope>NUCLEOTIDE SEQUENCE [LARGE SCALE GENOMIC DNA]</scope>
    <source>
        <strain evidence="2">CCUG 57263</strain>
    </source>
</reference>
<accession>A0ABW3DBG6</accession>
<proteinExistence type="predicted"/>
<dbReference type="RefSeq" id="WP_144934195.1">
    <property type="nucleotide sequence ID" value="NZ_JBHTIU010000048.1"/>
</dbReference>
<evidence type="ECO:0000313" key="1">
    <source>
        <dbReference type="EMBL" id="MFD0870523.1"/>
    </source>
</evidence>
<organism evidence="1 2">
    <name type="scientific">Paenibacillus residui</name>
    <dbReference type="NCBI Taxonomy" id="629724"/>
    <lineage>
        <taxon>Bacteria</taxon>
        <taxon>Bacillati</taxon>
        <taxon>Bacillota</taxon>
        <taxon>Bacilli</taxon>
        <taxon>Bacillales</taxon>
        <taxon>Paenibacillaceae</taxon>
        <taxon>Paenibacillus</taxon>
    </lineage>
</organism>
<dbReference type="EMBL" id="JBHTIU010000048">
    <property type="protein sequence ID" value="MFD0870523.1"/>
    <property type="molecule type" value="Genomic_DNA"/>
</dbReference>
<gene>
    <name evidence="1" type="ORF">ACFQ03_15310</name>
</gene>